<keyword evidence="1" id="KW-0472">Membrane</keyword>
<accession>A0A0S4JJ73</accession>
<name>A0A0S4JJ73_BODSA</name>
<dbReference type="VEuPathDB" id="TriTrypDB:BSAL_32565"/>
<feature type="transmembrane region" description="Helical" evidence="1">
    <location>
        <begin position="58"/>
        <end position="80"/>
    </location>
</feature>
<gene>
    <name evidence="2" type="ORF">BSAL_32565</name>
</gene>
<evidence type="ECO:0000313" key="3">
    <source>
        <dbReference type="Proteomes" id="UP000051952"/>
    </source>
</evidence>
<feature type="transmembrane region" description="Helical" evidence="1">
    <location>
        <begin position="20"/>
        <end position="38"/>
    </location>
</feature>
<keyword evidence="3" id="KW-1185">Reference proteome</keyword>
<proteinExistence type="predicted"/>
<protein>
    <submittedName>
        <fullName evidence="2">Transmembrane protein, putative</fullName>
    </submittedName>
</protein>
<sequence>MKDEVCKAAAAIRECPSNDTASGSHISFISFFFCLMKAHTVKFRGRGNRSFDGAPCTFVLVVVVLTSSFLAESFFFFFFVRRTGTLLHLIIHLSSTSFPLEIYLSAQREQSIKQTIKKTRTHTGTFTHKEKKRKSIELSFSKKRDTKAAMHTRTQNNKTQTIITPDVSGGVLRVEFS</sequence>
<dbReference type="EMBL" id="CYKH01001939">
    <property type="protein sequence ID" value="CUG91535.1"/>
    <property type="molecule type" value="Genomic_DNA"/>
</dbReference>
<reference evidence="3" key="1">
    <citation type="submission" date="2015-09" db="EMBL/GenBank/DDBJ databases">
        <authorList>
            <consortium name="Pathogen Informatics"/>
        </authorList>
    </citation>
    <scope>NUCLEOTIDE SEQUENCE [LARGE SCALE GENOMIC DNA]</scope>
    <source>
        <strain evidence="3">Lake Konstanz</strain>
    </source>
</reference>
<evidence type="ECO:0000313" key="2">
    <source>
        <dbReference type="EMBL" id="CUG91535.1"/>
    </source>
</evidence>
<organism evidence="2 3">
    <name type="scientific">Bodo saltans</name>
    <name type="common">Flagellated protozoan</name>
    <dbReference type="NCBI Taxonomy" id="75058"/>
    <lineage>
        <taxon>Eukaryota</taxon>
        <taxon>Discoba</taxon>
        <taxon>Euglenozoa</taxon>
        <taxon>Kinetoplastea</taxon>
        <taxon>Metakinetoplastina</taxon>
        <taxon>Eubodonida</taxon>
        <taxon>Bodonidae</taxon>
        <taxon>Bodo</taxon>
    </lineage>
</organism>
<evidence type="ECO:0000256" key="1">
    <source>
        <dbReference type="SAM" id="Phobius"/>
    </source>
</evidence>
<dbReference type="Proteomes" id="UP000051952">
    <property type="component" value="Unassembled WGS sequence"/>
</dbReference>
<dbReference type="AlphaFoldDB" id="A0A0S4JJ73"/>
<keyword evidence="1" id="KW-1133">Transmembrane helix</keyword>
<keyword evidence="1 2" id="KW-0812">Transmembrane</keyword>